<sequence length="95" mass="11283">MTVKIIIKRLVPESKEATLRPLLKKLRNLAMDQPGYVTGETFKRIDRPGESLVISTWQSMDDWRKWLLSEERSETQEKIDYLLGEKTEYEIYSFD</sequence>
<keyword evidence="2" id="KW-0503">Monooxygenase</keyword>
<proteinExistence type="predicted"/>
<organism evidence="2 3">
    <name type="scientific">Candidatus Desulfatibia vada</name>
    <dbReference type="NCBI Taxonomy" id="2841696"/>
    <lineage>
        <taxon>Bacteria</taxon>
        <taxon>Pseudomonadati</taxon>
        <taxon>Thermodesulfobacteriota</taxon>
        <taxon>Desulfobacteria</taxon>
        <taxon>Desulfobacterales</taxon>
        <taxon>Desulfobacterales incertae sedis</taxon>
        <taxon>Candidatus Desulfatibia</taxon>
    </lineage>
</organism>
<dbReference type="Gene3D" id="3.30.70.100">
    <property type="match status" value="1"/>
</dbReference>
<dbReference type="AlphaFoldDB" id="A0A8J6NQ91"/>
<gene>
    <name evidence="2" type="ORF">H8D96_00750</name>
</gene>
<dbReference type="GO" id="GO:0004497">
    <property type="term" value="F:monooxygenase activity"/>
    <property type="evidence" value="ECO:0007669"/>
    <property type="project" value="UniProtKB-KW"/>
</dbReference>
<comment type="caution">
    <text evidence="2">The sequence shown here is derived from an EMBL/GenBank/DDBJ whole genome shotgun (WGS) entry which is preliminary data.</text>
</comment>
<dbReference type="InterPro" id="IPR007138">
    <property type="entry name" value="ABM_dom"/>
</dbReference>
<dbReference type="Pfam" id="PF03992">
    <property type="entry name" value="ABM"/>
    <property type="match status" value="1"/>
</dbReference>
<dbReference type="SUPFAM" id="SSF54909">
    <property type="entry name" value="Dimeric alpha+beta barrel"/>
    <property type="match status" value="1"/>
</dbReference>
<dbReference type="PROSITE" id="PS51725">
    <property type="entry name" value="ABM"/>
    <property type="match status" value="1"/>
</dbReference>
<feature type="domain" description="ABM" evidence="1">
    <location>
        <begin position="3"/>
        <end position="91"/>
    </location>
</feature>
<reference evidence="2 3" key="1">
    <citation type="submission" date="2020-08" db="EMBL/GenBank/DDBJ databases">
        <title>Bridging the membrane lipid divide: bacteria of the FCB group superphylum have the potential to synthesize archaeal ether lipids.</title>
        <authorList>
            <person name="Villanueva L."/>
            <person name="Von Meijenfeldt F.A.B."/>
            <person name="Westbye A.B."/>
            <person name="Yadav S."/>
            <person name="Hopmans E.C."/>
            <person name="Dutilh B.E."/>
            <person name="Sinninghe Damste J.S."/>
        </authorList>
    </citation>
    <scope>NUCLEOTIDE SEQUENCE [LARGE SCALE GENOMIC DNA]</scope>
    <source>
        <strain evidence="2">NIOZ-UU17</strain>
    </source>
</reference>
<accession>A0A8J6NQ91</accession>
<evidence type="ECO:0000259" key="1">
    <source>
        <dbReference type="PROSITE" id="PS51725"/>
    </source>
</evidence>
<dbReference type="EMBL" id="JACNIG010000040">
    <property type="protein sequence ID" value="MBC8430424.1"/>
    <property type="molecule type" value="Genomic_DNA"/>
</dbReference>
<dbReference type="InterPro" id="IPR011008">
    <property type="entry name" value="Dimeric_a/b-barrel"/>
</dbReference>
<evidence type="ECO:0000313" key="2">
    <source>
        <dbReference type="EMBL" id="MBC8430424.1"/>
    </source>
</evidence>
<evidence type="ECO:0000313" key="3">
    <source>
        <dbReference type="Proteomes" id="UP000605201"/>
    </source>
</evidence>
<name>A0A8J6NQ91_9BACT</name>
<dbReference type="Proteomes" id="UP000605201">
    <property type="component" value="Unassembled WGS sequence"/>
</dbReference>
<protein>
    <submittedName>
        <fullName evidence="2">Antibiotic biosynthesis monooxygenase</fullName>
    </submittedName>
</protein>
<keyword evidence="2" id="KW-0560">Oxidoreductase</keyword>